<dbReference type="EMBL" id="NBSK02000006">
    <property type="protein sequence ID" value="KAJ0198724.1"/>
    <property type="molecule type" value="Genomic_DNA"/>
</dbReference>
<evidence type="ECO:0000256" key="3">
    <source>
        <dbReference type="ARBA" id="ARBA00022842"/>
    </source>
</evidence>
<dbReference type="GO" id="GO:0000956">
    <property type="term" value="P:nuclear-transcribed mRNA catabolic process"/>
    <property type="evidence" value="ECO:0007669"/>
    <property type="project" value="UniProtKB-UniRule"/>
</dbReference>
<dbReference type="EC" id="3.1.13.-" evidence="5"/>
<evidence type="ECO:0000313" key="8">
    <source>
        <dbReference type="Proteomes" id="UP000235145"/>
    </source>
</evidence>
<keyword evidence="5" id="KW-0269">Exonuclease</keyword>
<comment type="similarity">
    <text evidence="5">Belongs to the RNR ribonuclease family. DIS3L2 subfamily.</text>
</comment>
<organism evidence="7 8">
    <name type="scientific">Lactuca sativa</name>
    <name type="common">Garden lettuce</name>
    <dbReference type="NCBI Taxonomy" id="4236"/>
    <lineage>
        <taxon>Eukaryota</taxon>
        <taxon>Viridiplantae</taxon>
        <taxon>Streptophyta</taxon>
        <taxon>Embryophyta</taxon>
        <taxon>Tracheophyta</taxon>
        <taxon>Spermatophyta</taxon>
        <taxon>Magnoliopsida</taxon>
        <taxon>eudicotyledons</taxon>
        <taxon>Gunneridae</taxon>
        <taxon>Pentapetalae</taxon>
        <taxon>asterids</taxon>
        <taxon>campanulids</taxon>
        <taxon>Asterales</taxon>
        <taxon>Asteraceae</taxon>
        <taxon>Cichorioideae</taxon>
        <taxon>Cichorieae</taxon>
        <taxon>Lactucinae</taxon>
        <taxon>Lactuca</taxon>
    </lineage>
</organism>
<dbReference type="Gene3D" id="2.40.50.690">
    <property type="match status" value="1"/>
</dbReference>
<dbReference type="GO" id="GO:1990074">
    <property type="term" value="P:polyuridylation-dependent mRNA catabolic process"/>
    <property type="evidence" value="ECO:0007669"/>
    <property type="project" value="UniProtKB-UniRule"/>
</dbReference>
<proteinExistence type="inferred from homology"/>
<dbReference type="PANTHER" id="PTHR23355:SF9">
    <property type="entry name" value="DIS3-LIKE EXONUCLEASE 2"/>
    <property type="match status" value="1"/>
</dbReference>
<evidence type="ECO:0000313" key="7">
    <source>
        <dbReference type="EMBL" id="KAJ0198724.1"/>
    </source>
</evidence>
<dbReference type="GO" id="GO:0000932">
    <property type="term" value="C:P-body"/>
    <property type="evidence" value="ECO:0000318"/>
    <property type="project" value="GO_Central"/>
</dbReference>
<dbReference type="GO" id="GO:0006402">
    <property type="term" value="P:mRNA catabolic process"/>
    <property type="evidence" value="ECO:0000318"/>
    <property type="project" value="GO_Central"/>
</dbReference>
<evidence type="ECO:0000259" key="6">
    <source>
        <dbReference type="SMART" id="SM00955"/>
    </source>
</evidence>
<feature type="binding site" evidence="5">
    <location>
        <position position="836"/>
    </location>
    <ligand>
        <name>Mg(2+)</name>
        <dbReference type="ChEBI" id="CHEBI:18420"/>
    </ligand>
</feature>
<evidence type="ECO:0000256" key="4">
    <source>
        <dbReference type="ARBA" id="ARBA00022884"/>
    </source>
</evidence>
<dbReference type="InterPro" id="IPR022966">
    <property type="entry name" value="RNase_II/R_CS"/>
</dbReference>
<dbReference type="Proteomes" id="UP000235145">
    <property type="component" value="Unassembled WGS sequence"/>
</dbReference>
<reference evidence="7 8" key="1">
    <citation type="journal article" date="2017" name="Nat. Commun.">
        <title>Genome assembly with in vitro proximity ligation data and whole-genome triplication in lettuce.</title>
        <authorList>
            <person name="Reyes-Chin-Wo S."/>
            <person name="Wang Z."/>
            <person name="Yang X."/>
            <person name="Kozik A."/>
            <person name="Arikit S."/>
            <person name="Song C."/>
            <person name="Xia L."/>
            <person name="Froenicke L."/>
            <person name="Lavelle D.O."/>
            <person name="Truco M.J."/>
            <person name="Xia R."/>
            <person name="Zhu S."/>
            <person name="Xu C."/>
            <person name="Xu H."/>
            <person name="Xu X."/>
            <person name="Cox K."/>
            <person name="Korf I."/>
            <person name="Meyers B.C."/>
            <person name="Michelmore R.W."/>
        </authorList>
    </citation>
    <scope>NUCLEOTIDE SEQUENCE [LARGE SCALE GENOMIC DNA]</scope>
    <source>
        <strain evidence="8">cv. Salinas</strain>
        <tissue evidence="7">Seedlings</tissue>
    </source>
</reference>
<dbReference type="GO" id="GO:0003723">
    <property type="term" value="F:RNA binding"/>
    <property type="evidence" value="ECO:0007669"/>
    <property type="project" value="UniProtKB-KW"/>
</dbReference>
<keyword evidence="5" id="KW-0540">Nuclease</keyword>
<evidence type="ECO:0000256" key="2">
    <source>
        <dbReference type="ARBA" id="ARBA00022723"/>
    </source>
</evidence>
<comment type="subcellular location">
    <subcellularLocation>
        <location evidence="5">Cytoplasm</location>
    </subcellularLocation>
    <subcellularLocation>
        <location evidence="5">Cytoplasm</location>
        <location evidence="5">P-body</location>
    </subcellularLocation>
</comment>
<dbReference type="GO" id="GO:0000175">
    <property type="term" value="F:3'-5'-RNA exonuclease activity"/>
    <property type="evidence" value="ECO:0000318"/>
    <property type="project" value="GO_Central"/>
</dbReference>
<dbReference type="Gene3D" id="2.40.50.700">
    <property type="match status" value="1"/>
</dbReference>
<gene>
    <name evidence="7" type="ORF">LSAT_V11C600339840</name>
</gene>
<dbReference type="PROSITE" id="PS01175">
    <property type="entry name" value="RIBONUCLEASE_II"/>
    <property type="match status" value="1"/>
</dbReference>
<comment type="caution">
    <text evidence="7">The sequence shown here is derived from an EMBL/GenBank/DDBJ whole genome shotgun (WGS) entry which is preliminary data.</text>
</comment>
<dbReference type="SUPFAM" id="SSF50249">
    <property type="entry name" value="Nucleic acid-binding proteins"/>
    <property type="match status" value="3"/>
</dbReference>
<dbReference type="PANTHER" id="PTHR23355">
    <property type="entry name" value="RIBONUCLEASE"/>
    <property type="match status" value="1"/>
</dbReference>
<dbReference type="Pfam" id="PF00773">
    <property type="entry name" value="RNB"/>
    <property type="match status" value="1"/>
</dbReference>
<protein>
    <recommendedName>
        <fullName evidence="5">DIS3-like exonuclease 2</fullName>
        <ecNumber evidence="5">3.1.13.-</ecNumber>
    </recommendedName>
</protein>
<comment type="function">
    <text evidence="5">3'-5'-exoribonuclease that specifically recognizes RNAs polyuridylated at their 3' end and mediates their degradation. Component of an exosome-independent RNA degradation pathway that mediates degradation of cytoplasmic mRNAs that have been deadenylated and subsequently uridylated at their 3'.</text>
</comment>
<dbReference type="InterPro" id="IPR041505">
    <property type="entry name" value="Dis3_CSD2"/>
</dbReference>
<dbReference type="InterPro" id="IPR050180">
    <property type="entry name" value="RNR_Ribonuclease"/>
</dbReference>
<keyword evidence="3 5" id="KW-0460">Magnesium</keyword>
<dbReference type="HAMAP" id="MF_03045">
    <property type="entry name" value="DIS3L2"/>
    <property type="match status" value="1"/>
</dbReference>
<dbReference type="InterPro" id="IPR028591">
    <property type="entry name" value="DIS3L2"/>
</dbReference>
<dbReference type="GO" id="GO:0046872">
    <property type="term" value="F:metal ion binding"/>
    <property type="evidence" value="ECO:0007669"/>
    <property type="project" value="UniProtKB-KW"/>
</dbReference>
<keyword evidence="4 5" id="KW-0694">RNA-binding</keyword>
<feature type="binding site" evidence="5">
    <location>
        <position position="845"/>
    </location>
    <ligand>
        <name>Mg(2+)</name>
        <dbReference type="ChEBI" id="CHEBI:18420"/>
    </ligand>
</feature>
<dbReference type="InterPro" id="IPR012340">
    <property type="entry name" value="NA-bd_OB-fold"/>
</dbReference>
<dbReference type="SMART" id="SM00955">
    <property type="entry name" value="RNB"/>
    <property type="match status" value="1"/>
</dbReference>
<accession>A0A9R1X5P0</accession>
<dbReference type="Pfam" id="PF17849">
    <property type="entry name" value="OB_Dis3"/>
    <property type="match status" value="1"/>
</dbReference>
<evidence type="ECO:0000256" key="5">
    <source>
        <dbReference type="HAMAP-Rule" id="MF_03045"/>
    </source>
</evidence>
<keyword evidence="5" id="KW-0464">Manganese</keyword>
<keyword evidence="1 5" id="KW-0963">Cytoplasm</keyword>
<dbReference type="Pfam" id="PF13966">
    <property type="entry name" value="zf-RVT"/>
    <property type="match status" value="1"/>
</dbReference>
<dbReference type="FunFam" id="2.40.50.690:FF:000007">
    <property type="entry name" value="DIS3-like exonuclease 2"/>
    <property type="match status" value="1"/>
</dbReference>
<keyword evidence="8" id="KW-1185">Reference proteome</keyword>
<sequence length="1393" mass="157315">MEGLNIAVKSACDNLIIRGIKLPGDGPVISHLLYADDVIFAGEWDYENLKNLSRILKCFHISSGLKVNFLKSCLFGVGIDKENLSSTAQALGCRHGEFLFNYLGVPVGANMSLKKNWNPILNKLSSKLSSWKANSLSFGGCLTLIKSVLDSLPTFYMSLFKAPLGIIDQIEKIRRIFLWGGSELKRIIQWVDWNKVIAPKLDGGLGVGSIFAQNTALLFKWWWRLMNEKCGLWRSVIVSIHNLVNKPTSYIARKSSNGVWCNIYKAVRDTNSLHIDWTDIFALIPGFDVKIMFWKDPWCSKTPFYTKFPNLYALESVKCCSVSDRLSTNGFSWMWRFEPSGPIELNELLQLYTDIGNLNVVEKLNFGFSFLLNPNEEFTVNRMRKFLESKLIAYKGKTIGWTKTIPLKARCFVWRATLNGIPVAENLASRSIPIVNLGCPMCNSESESVDHLLVNYDYAREVQQWIFKWCGIGDKVFMGVGDFIDYAATWGNCPKKKDILISIFYCLIWISRNDKIQSMAHNQVEHLAQRKHFATYWSIEAVNLALEKGDVFKAMFRVNAHNRVEAYCKIDGLPVDVLISGFYSQNRAVEGDIVAIKVDPFSLWTKMKGSVEASPEKQLLHSTNDTFNGQDLIRPANFELDHTTASSPNEGREVVSLVEKLCTLITSFPSKRPTGRVVAIIETSPRRNSIVGFLRIKNWLSKKTKLPSSSPKHEHIQLIPTDPKFPKMIVPVKNLPNTITKRLDDCDLTLETDLIAAQIVEWSEEYDSPFAHVLHVFGRGGEVESQIGAILFQNSINSSDFTPEVMSCIPHLSWRIPEDELKHRRDLRNLCTFTIDPATASDLDDALSVEKLPNGVYRVGVHIADVSYFVPPHTPLDLEAQIRSTSVYLQKKKLPMLPPVLSDNLSSLSPGVERLAFSIIWDINLDGVVLDRWIGRTVIKSCCKLSYEQAQDILDGISNLYHPPIVITSVNNLYEISKVLKEKRFKDGALSLESPKIMFLFDKNGIPYDCVLSGRSKSNFLVEEFMLLANTTAAEVITRAYPSNALLRKHPEPKLSKLKDLETFCYKHGLHLNTSTSGQLHQSLENIRHELKDDSVLFHVLMSYATRPMQLATYFCSGDLTDGGEDWGHYALAVPLYTHFTSPLRRYPDIIVHRTLAATIEAEEMLKKNGGKLFERCFTGLVFEKVESFHVQKALLDAGMKYSVPGTQLLADVATHCNERKLASRYVKDATDRLYMWLLLRNKDVFLSEARVLGLGPKFMSVYVTKLAMERRIYYDEVEGLSAEWLDATSTLVLNYYPNNRSHNKKGSSNKFKTVEEVAMVSIPYNTEMEMESEEEVDAAFGDMGISDSVVVPVFFPLVLHILSTIPVALHPIGGDDGPIDIGARLYMSSYFS</sequence>
<comment type="cofactor">
    <cofactor evidence="5">
        <name>Mg(2+)</name>
        <dbReference type="ChEBI" id="CHEBI:18420"/>
    </cofactor>
    <cofactor evidence="5">
        <name>Mn(2+)</name>
        <dbReference type="ChEBI" id="CHEBI:29035"/>
    </cofactor>
</comment>
<feature type="domain" description="RNB" evidence="6">
    <location>
        <begin position="824"/>
        <end position="1162"/>
    </location>
</feature>
<keyword evidence="2 5" id="KW-0479">Metal-binding</keyword>
<dbReference type="InterPro" id="IPR026960">
    <property type="entry name" value="RVT-Znf"/>
</dbReference>
<dbReference type="InterPro" id="IPR001900">
    <property type="entry name" value="RNase_II/R"/>
</dbReference>
<name>A0A9R1X5P0_LACSA</name>
<feature type="site" description="Important for catalytic activity" evidence="5">
    <location>
        <position position="844"/>
    </location>
</feature>
<keyword evidence="5" id="KW-0378">Hydrolase</keyword>
<evidence type="ECO:0000256" key="1">
    <source>
        <dbReference type="ARBA" id="ARBA00022490"/>
    </source>
</evidence>